<feature type="domain" description="EF-hand" evidence="5">
    <location>
        <begin position="532"/>
        <end position="567"/>
    </location>
</feature>
<keyword evidence="2" id="KW-0677">Repeat</keyword>
<reference evidence="7" key="1">
    <citation type="journal article" date="2015" name="PLoS Genet.">
        <title>Genome Sequence and Transcriptome Analyses of Chrysochromulina tobin: Metabolic Tools for Enhanced Algal Fitness in the Prominent Order Prymnesiales (Haptophyceae).</title>
        <authorList>
            <person name="Hovde B.T."/>
            <person name="Deodato C.R."/>
            <person name="Hunsperger H.M."/>
            <person name="Ryken S.A."/>
            <person name="Yost W."/>
            <person name="Jha R.K."/>
            <person name="Patterson J."/>
            <person name="Monnat R.J. Jr."/>
            <person name="Barlow S.B."/>
            <person name="Starkenburg S.R."/>
            <person name="Cattolico R.A."/>
        </authorList>
    </citation>
    <scope>NUCLEOTIDE SEQUENCE</scope>
    <source>
        <strain evidence="7">CCMP291</strain>
    </source>
</reference>
<keyword evidence="7" id="KW-1185">Reference proteome</keyword>
<evidence type="ECO:0000313" key="6">
    <source>
        <dbReference type="EMBL" id="KOO24200.1"/>
    </source>
</evidence>
<feature type="region of interest" description="Disordered" evidence="4">
    <location>
        <begin position="1"/>
        <end position="93"/>
    </location>
</feature>
<evidence type="ECO:0000256" key="2">
    <source>
        <dbReference type="ARBA" id="ARBA00022737"/>
    </source>
</evidence>
<feature type="region of interest" description="Disordered" evidence="4">
    <location>
        <begin position="875"/>
        <end position="929"/>
    </location>
</feature>
<feature type="domain" description="EF-hand" evidence="5">
    <location>
        <begin position="446"/>
        <end position="481"/>
    </location>
</feature>
<evidence type="ECO:0000256" key="3">
    <source>
        <dbReference type="ARBA" id="ARBA00022837"/>
    </source>
</evidence>
<gene>
    <name evidence="6" type="ORF">Ctob_003012</name>
</gene>
<comment type="caution">
    <text evidence="6">The sequence shown here is derived from an EMBL/GenBank/DDBJ whole genome shotgun (WGS) entry which is preliminary data.</text>
</comment>
<dbReference type="Proteomes" id="UP000037460">
    <property type="component" value="Unassembled WGS sequence"/>
</dbReference>
<feature type="region of interest" description="Disordered" evidence="4">
    <location>
        <begin position="335"/>
        <end position="364"/>
    </location>
</feature>
<dbReference type="CDD" id="cd00051">
    <property type="entry name" value="EFh"/>
    <property type="match status" value="3"/>
</dbReference>
<dbReference type="InterPro" id="IPR051581">
    <property type="entry name" value="Ca-bind"/>
</dbReference>
<evidence type="ECO:0000313" key="7">
    <source>
        <dbReference type="Proteomes" id="UP000037460"/>
    </source>
</evidence>
<organism evidence="6 7">
    <name type="scientific">Chrysochromulina tobinii</name>
    <dbReference type="NCBI Taxonomy" id="1460289"/>
    <lineage>
        <taxon>Eukaryota</taxon>
        <taxon>Haptista</taxon>
        <taxon>Haptophyta</taxon>
        <taxon>Prymnesiophyceae</taxon>
        <taxon>Prymnesiales</taxon>
        <taxon>Chrysochromulinaceae</taxon>
        <taxon>Chrysochromulina</taxon>
    </lineage>
</organism>
<dbReference type="PANTHER" id="PTHR34524">
    <property type="entry name" value="CALCYPHOSIN"/>
    <property type="match status" value="1"/>
</dbReference>
<dbReference type="Gene3D" id="1.10.238.10">
    <property type="entry name" value="EF-hand"/>
    <property type="match status" value="4"/>
</dbReference>
<feature type="domain" description="EF-hand" evidence="5">
    <location>
        <begin position="569"/>
        <end position="604"/>
    </location>
</feature>
<dbReference type="PROSITE" id="PS00018">
    <property type="entry name" value="EF_HAND_1"/>
    <property type="match status" value="5"/>
</dbReference>
<feature type="compositionally biased region" description="Low complexity" evidence="4">
    <location>
        <begin position="82"/>
        <end position="93"/>
    </location>
</feature>
<dbReference type="AlphaFoldDB" id="A0A0M0JCJ5"/>
<feature type="region of interest" description="Disordered" evidence="4">
    <location>
        <begin position="698"/>
        <end position="745"/>
    </location>
</feature>
<feature type="compositionally biased region" description="Low complexity" evidence="4">
    <location>
        <begin position="710"/>
        <end position="725"/>
    </location>
</feature>
<dbReference type="SUPFAM" id="SSF47473">
    <property type="entry name" value="EF-hand"/>
    <property type="match status" value="2"/>
</dbReference>
<feature type="region of interest" description="Disordered" evidence="4">
    <location>
        <begin position="790"/>
        <end position="819"/>
    </location>
</feature>
<evidence type="ECO:0000256" key="1">
    <source>
        <dbReference type="ARBA" id="ARBA00022723"/>
    </source>
</evidence>
<feature type="domain" description="EF-hand" evidence="5">
    <location>
        <begin position="167"/>
        <end position="202"/>
    </location>
</feature>
<keyword evidence="3" id="KW-0106">Calcium</keyword>
<name>A0A0M0JCJ5_9EUKA</name>
<dbReference type="PROSITE" id="PS50222">
    <property type="entry name" value="EF_HAND_2"/>
    <property type="match status" value="7"/>
</dbReference>
<protein>
    <submittedName>
        <fullName evidence="6">Calcium-dependent protein</fullName>
    </submittedName>
</protein>
<feature type="compositionally biased region" description="Basic and acidic residues" evidence="4">
    <location>
        <begin position="344"/>
        <end position="358"/>
    </location>
</feature>
<feature type="domain" description="EF-hand" evidence="5">
    <location>
        <begin position="256"/>
        <end position="291"/>
    </location>
</feature>
<feature type="compositionally biased region" description="Basic and acidic residues" evidence="4">
    <location>
        <begin position="903"/>
        <end position="926"/>
    </location>
</feature>
<dbReference type="InterPro" id="IPR002048">
    <property type="entry name" value="EF_hand_dom"/>
</dbReference>
<feature type="compositionally biased region" description="Basic and acidic residues" evidence="4">
    <location>
        <begin position="52"/>
        <end position="62"/>
    </location>
</feature>
<keyword evidence="1" id="KW-0479">Metal-binding</keyword>
<dbReference type="Pfam" id="PF13499">
    <property type="entry name" value="EF-hand_7"/>
    <property type="match status" value="3"/>
</dbReference>
<accession>A0A0M0JCJ5</accession>
<dbReference type="EMBL" id="JWZX01003115">
    <property type="protein sequence ID" value="KOO24200.1"/>
    <property type="molecule type" value="Genomic_DNA"/>
</dbReference>
<feature type="compositionally biased region" description="Basic residues" evidence="4">
    <location>
        <begin position="890"/>
        <end position="902"/>
    </location>
</feature>
<dbReference type="GO" id="GO:0005509">
    <property type="term" value="F:calcium ion binding"/>
    <property type="evidence" value="ECO:0007669"/>
    <property type="project" value="InterPro"/>
</dbReference>
<sequence length="1028" mass="114067">MKRSPRKPIGGATNRLAAPFAEAHTRAPAPKMPAPPLAPTTMGNGTVPPDLFSKEWRQKTETTRGASIEAIARAKTTEESKASAASSLPRSGSSRVGRVFLGGGMRAGEGKKLTGHSEYVMQVMREFFQKHDLHALLTVFREHDHDKSGTFEFPEFRDAMRSVNLDLTEKDMVALFRAADADGSGCLEFSEFINNFRKEGAGDAAEGRREQFFFSLSRPRDLLARPERLKLSRKVEGPPVTSRSLDEMLAIIEKKVDQTGPKAVFHRFDENRSGRLSIPEFVLAMKHYGVDCTEAQAEEVITSINKAYGSSMQTNLNYAPFAAFFTHKIDTENTSNTAMRRPKNLGDDADRDDDEHGRGAHTASGVDFKQIKSSMFAGVVKDSDRVDPSAATAEPNIQLLQTMRKLFKDHDIGALRKTFQEFDADKSGTFELAEFKEAMRVVDRTMPETDVETLFKAADADSSGQVDFSEFMGTLKKVEEIGRKRTVTERRARYIPAATAKAYDLEPSEYKYEAGDELVAGYHNLLKDKIKTRFGDLRRCFRAIDEDGSGKCDRVELSQMLNAMFNLNVPEKAMHRMIDLMDYDGSGDIQFDEFARVFAAEDIRNMKTTTTTAADASLIEPDTMAHWHKMRPPPAALEAIEMATARRIGMNRTELKPITLDDGWDGPDWASRKDQNTGWRGWDLQVHMDKREEYKTGRDIDWTKGSKGVAASPRAPASPRGPQSPREARAAQRDASQTLGEAEVTKRRLQEAARLAVAVFDRKTMRDAWDAGLVAPSLANVTMNERLMRSGLQRSPRDINGSKPLGQGDSGSLSARASVPVRLDGGVRTDGGQRDFSLLDLEDATRTRSVAQCFADAPANSPAFNSEARRLRRLGESSLGEEQTEDRAREHSRRQAHAARAAKYRDAEAESRSRADAQRDGYDEGRRRRQAQYGATISDLQLAAESKIELEHGRETVLVEPPASIGWGNRPAPPHLTSHWNTISNHHADPPPRGERGEANKIISYRRGFPPGGLAGLTHASWGGAHAQ</sequence>
<dbReference type="InterPro" id="IPR011992">
    <property type="entry name" value="EF-hand-dom_pair"/>
</dbReference>
<dbReference type="InterPro" id="IPR018247">
    <property type="entry name" value="EF_Hand_1_Ca_BS"/>
</dbReference>
<dbReference type="Pfam" id="PF13202">
    <property type="entry name" value="EF-hand_5"/>
    <property type="match status" value="1"/>
</dbReference>
<feature type="domain" description="EF-hand" evidence="5">
    <location>
        <begin position="410"/>
        <end position="445"/>
    </location>
</feature>
<dbReference type="PANTHER" id="PTHR34524:SF6">
    <property type="entry name" value="CALCYPHOSINE LIKE"/>
    <property type="match status" value="1"/>
</dbReference>
<evidence type="ECO:0000259" key="5">
    <source>
        <dbReference type="PROSITE" id="PS50222"/>
    </source>
</evidence>
<evidence type="ECO:0000256" key="4">
    <source>
        <dbReference type="SAM" id="MobiDB-lite"/>
    </source>
</evidence>
<dbReference type="SMART" id="SM00054">
    <property type="entry name" value="EFh"/>
    <property type="match status" value="7"/>
</dbReference>
<feature type="domain" description="EF-hand" evidence="5">
    <location>
        <begin position="131"/>
        <end position="166"/>
    </location>
</feature>
<proteinExistence type="predicted"/>